<protein>
    <submittedName>
        <fullName evidence="2">Uncharacterized protein</fullName>
    </submittedName>
</protein>
<dbReference type="PANTHER" id="PTHR46601">
    <property type="entry name" value="ULP_PROTEASE DOMAIN-CONTAINING PROTEIN"/>
    <property type="match status" value="1"/>
</dbReference>
<keyword evidence="1" id="KW-0175">Coiled coil</keyword>
<name>A0A2W1BL63_HELAM</name>
<dbReference type="AlphaFoldDB" id="A0A2W1BL63"/>
<proteinExistence type="predicted"/>
<dbReference type="Proteomes" id="UP000249218">
    <property type="component" value="Unassembled WGS sequence"/>
</dbReference>
<sequence length="861" mass="100252">MALTAAERAKRYREKLKLNAEKFEVQRQKQLARLKRNRKKVADLTEEEKTKQRKIWRDEKRKSKLKKCNKENIKPTKEPLKTETHVSQLLQRRYKNLRANYKKALDKIQKLHRMLETSRKRYYREKFMHERTNREIEKLQARQEVLECSLKTVYKNANTQKEKRLLKNIALNENVKANKSVMDVTKYLGLKSRIRNTKKKLPNSKIQNDIETFYNREDISRCTAGKHETRTRGKQKMQIRYLTDTFANLYDIYKKEGGKYSFTTFFRYKPFYILSPTIRNRDTCLCIKHSNIENIFIALKKNNILCYTNLEEIITQTTCNKKSYNCMFGKCNNCKTLDLQYKQEKMEDDITWFKWERVSHTYIKSGKTFVTKKIAKQQKKGIVKTLVSTFIKEFPLFKSHIYNWRHQQSEYLKCINGLHDNEIAILCDFSENYECKLGTEIQAMHFGASKSNITLHCGIIYFKGKSQSFVTISNNTCHEPNAIWAHLLPVLKFAKQLDPNIEIIHFFSDGPCSQYRQKKNFYLINLFANKTKACYTWSFSESGHGKGVADGIGGAVKRQLDKHVAYGKDIKDAEHAYQHLNKSMQSVKCFLIADNDITNMKHLIPDNIRPVPETMKLHQIMSGGQNTIFYRQLSCFCGDRRGLCDCHSPKIHKLLEVLENTYHASAFQTHDQNLNLETDQRLKIVGLSSIQASFTEEEDVVQIMNANVSLVHSETKRNDCLEPIETDDSSHISEIISVDPSVLIELTNVIDLEALDVSTFIPQNDILHSSYEQNLEEPSTSTGLKHVDLKNLSVPKKRAKIMSPVKTVVPRYFLCHLCKIPKFFVPNDMTRCIACKNWVCSLCCGHPSSIDYICDICYGSE</sequence>
<feature type="coiled-coil region" evidence="1">
    <location>
        <begin position="87"/>
        <end position="149"/>
    </location>
</feature>
<dbReference type="OrthoDB" id="6375801at2759"/>
<evidence type="ECO:0000313" key="2">
    <source>
        <dbReference type="EMBL" id="PZC75021.1"/>
    </source>
</evidence>
<dbReference type="EMBL" id="KZ150014">
    <property type="protein sequence ID" value="PZC75021.1"/>
    <property type="molecule type" value="Genomic_DNA"/>
</dbReference>
<feature type="coiled-coil region" evidence="1">
    <location>
        <begin position="6"/>
        <end position="54"/>
    </location>
</feature>
<dbReference type="PANTHER" id="PTHR46601:SF2">
    <property type="entry name" value="UBIQUITIN-LIKE PROTEASE FAMILY PROFILE DOMAIN-CONTAINING PROTEIN"/>
    <property type="match status" value="1"/>
</dbReference>
<reference evidence="2 3" key="1">
    <citation type="journal article" date="2017" name="BMC Biol.">
        <title>Genomic innovations, transcriptional plasticity and gene loss underlying the evolution and divergence of two highly polyphagous and invasive Helicoverpa pest species.</title>
        <authorList>
            <person name="Pearce S.L."/>
            <person name="Clarke D.F."/>
            <person name="East P.D."/>
            <person name="Elfekih S."/>
            <person name="Gordon K.H."/>
            <person name="Jermiin L.S."/>
            <person name="McGaughran A."/>
            <person name="Oakeshott J.G."/>
            <person name="Papanikolaou A."/>
            <person name="Perera O.P."/>
            <person name="Rane R.V."/>
            <person name="Richards S."/>
            <person name="Tay W.T."/>
            <person name="Walsh T.K."/>
            <person name="Anderson A."/>
            <person name="Anderson C.J."/>
            <person name="Asgari S."/>
            <person name="Board P.G."/>
            <person name="Bretschneider A."/>
            <person name="Campbell P.M."/>
            <person name="Chertemps T."/>
            <person name="Christeller J.T."/>
            <person name="Coppin C.W."/>
            <person name="Downes S.J."/>
            <person name="Duan G."/>
            <person name="Farnsworth C.A."/>
            <person name="Good R.T."/>
            <person name="Han L.B."/>
            <person name="Han Y.C."/>
            <person name="Hatje K."/>
            <person name="Horne I."/>
            <person name="Huang Y.P."/>
            <person name="Hughes D.S."/>
            <person name="Jacquin-Joly E."/>
            <person name="James W."/>
            <person name="Jhangiani S."/>
            <person name="Kollmar M."/>
            <person name="Kuwar S.S."/>
            <person name="Li S."/>
            <person name="Liu N.Y."/>
            <person name="Maibeche M.T."/>
            <person name="Miller J.R."/>
            <person name="Montagne N."/>
            <person name="Perry T."/>
            <person name="Qu J."/>
            <person name="Song S.V."/>
            <person name="Sutton G.G."/>
            <person name="Vogel H."/>
            <person name="Walenz B.P."/>
            <person name="Xu W."/>
            <person name="Zhang H.J."/>
            <person name="Zou Z."/>
            <person name="Batterham P."/>
            <person name="Edwards O.R."/>
            <person name="Feyereisen R."/>
            <person name="Gibbs R.A."/>
            <person name="Heckel D.G."/>
            <person name="McGrath A."/>
            <person name="Robin C."/>
            <person name="Scherer S.E."/>
            <person name="Worley K.C."/>
            <person name="Wu Y.D."/>
        </authorList>
    </citation>
    <scope>NUCLEOTIDE SEQUENCE [LARGE SCALE GENOMIC DNA]</scope>
    <source>
        <strain evidence="2">Harm_GR_Male_#8</strain>
        <tissue evidence="2">Whole organism</tissue>
    </source>
</reference>
<keyword evidence="3" id="KW-1185">Reference proteome</keyword>
<accession>A0A2W1BL63</accession>
<evidence type="ECO:0000256" key="1">
    <source>
        <dbReference type="SAM" id="Coils"/>
    </source>
</evidence>
<dbReference type="Gene3D" id="3.30.40.10">
    <property type="entry name" value="Zinc/RING finger domain, C3HC4 (zinc finger)"/>
    <property type="match status" value="1"/>
</dbReference>
<organism evidence="2 3">
    <name type="scientific">Helicoverpa armigera</name>
    <name type="common">Cotton bollworm</name>
    <name type="synonym">Heliothis armigera</name>
    <dbReference type="NCBI Taxonomy" id="29058"/>
    <lineage>
        <taxon>Eukaryota</taxon>
        <taxon>Metazoa</taxon>
        <taxon>Ecdysozoa</taxon>
        <taxon>Arthropoda</taxon>
        <taxon>Hexapoda</taxon>
        <taxon>Insecta</taxon>
        <taxon>Pterygota</taxon>
        <taxon>Neoptera</taxon>
        <taxon>Endopterygota</taxon>
        <taxon>Lepidoptera</taxon>
        <taxon>Glossata</taxon>
        <taxon>Ditrysia</taxon>
        <taxon>Noctuoidea</taxon>
        <taxon>Noctuidae</taxon>
        <taxon>Heliothinae</taxon>
        <taxon>Helicoverpa</taxon>
    </lineage>
</organism>
<gene>
    <name evidence="2" type="primary">HaOG206846</name>
    <name evidence="2" type="ORF">B5X24_HaOG206846</name>
</gene>
<dbReference type="InterPro" id="IPR013083">
    <property type="entry name" value="Znf_RING/FYVE/PHD"/>
</dbReference>
<evidence type="ECO:0000313" key="3">
    <source>
        <dbReference type="Proteomes" id="UP000249218"/>
    </source>
</evidence>